<evidence type="ECO:0000313" key="2">
    <source>
        <dbReference type="EMBL" id="SMH46541.1"/>
    </source>
</evidence>
<gene>
    <name evidence="2" type="ORF">SAMN06295885_2779</name>
</gene>
<accession>A0A1X7P6M8</accession>
<name>A0A1X7P6M8_9MICO</name>
<reference evidence="3" key="1">
    <citation type="submission" date="2017-04" db="EMBL/GenBank/DDBJ databases">
        <authorList>
            <person name="Varghese N."/>
            <person name="Submissions S."/>
        </authorList>
    </citation>
    <scope>NUCLEOTIDE SEQUENCE [LARGE SCALE GENOMIC DNA]</scope>
    <source>
        <strain evidence="3">VKM Ac-2121</strain>
    </source>
</reference>
<dbReference type="AlphaFoldDB" id="A0A1X7P6M8"/>
<evidence type="ECO:0000256" key="1">
    <source>
        <dbReference type="SAM" id="MobiDB-lite"/>
    </source>
</evidence>
<dbReference type="Proteomes" id="UP000193711">
    <property type="component" value="Unassembled WGS sequence"/>
</dbReference>
<organism evidence="2 3">
    <name type="scientific">Rathayibacter oskolensis</name>
    <dbReference type="NCBI Taxonomy" id="1891671"/>
    <lineage>
        <taxon>Bacteria</taxon>
        <taxon>Bacillati</taxon>
        <taxon>Actinomycetota</taxon>
        <taxon>Actinomycetes</taxon>
        <taxon>Micrococcales</taxon>
        <taxon>Microbacteriaceae</taxon>
        <taxon>Rathayibacter</taxon>
    </lineage>
</organism>
<dbReference type="RefSeq" id="WP_165759630.1">
    <property type="nucleotide sequence ID" value="NZ_FXBM01000002.1"/>
</dbReference>
<keyword evidence="3" id="KW-1185">Reference proteome</keyword>
<feature type="region of interest" description="Disordered" evidence="1">
    <location>
        <begin position="1"/>
        <end position="56"/>
    </location>
</feature>
<dbReference type="EMBL" id="FXBM01000002">
    <property type="protein sequence ID" value="SMH46541.1"/>
    <property type="molecule type" value="Genomic_DNA"/>
</dbReference>
<protein>
    <submittedName>
        <fullName evidence="2">Uncharacterized protein</fullName>
    </submittedName>
</protein>
<evidence type="ECO:0000313" key="3">
    <source>
        <dbReference type="Proteomes" id="UP000193711"/>
    </source>
</evidence>
<sequence>MTTPDEHPAPLRVPAPGESSIPELEEDETVAPRPEEEVADVARAEPDVDDHARPPA</sequence>
<proteinExistence type="predicted"/>
<feature type="compositionally biased region" description="Basic and acidic residues" evidence="1">
    <location>
        <begin position="33"/>
        <end position="56"/>
    </location>
</feature>